<evidence type="ECO:0000313" key="2">
    <source>
        <dbReference type="Proteomes" id="UP000315003"/>
    </source>
</evidence>
<organism evidence="1 2">
    <name type="scientific">Stieleria bergensis</name>
    <dbReference type="NCBI Taxonomy" id="2528025"/>
    <lineage>
        <taxon>Bacteria</taxon>
        <taxon>Pseudomonadati</taxon>
        <taxon>Planctomycetota</taxon>
        <taxon>Planctomycetia</taxon>
        <taxon>Pirellulales</taxon>
        <taxon>Pirellulaceae</taxon>
        <taxon>Stieleria</taxon>
    </lineage>
</organism>
<gene>
    <name evidence="1" type="ORF">SV7mr_29320</name>
</gene>
<name>A0A517SWA8_9BACT</name>
<dbReference type="EMBL" id="CP036272">
    <property type="protein sequence ID" value="QDT60410.1"/>
    <property type="molecule type" value="Genomic_DNA"/>
</dbReference>
<accession>A0A517SWA8</accession>
<sequence>MLGVYRETSGLGRRIDLEIPCLVDAGRFLARKTRLPHPMKGPAGGFNLAASNWRGGEPIQPMRISLVG</sequence>
<evidence type="ECO:0000313" key="1">
    <source>
        <dbReference type="EMBL" id="QDT60410.1"/>
    </source>
</evidence>
<reference evidence="1 2" key="1">
    <citation type="submission" date="2019-02" db="EMBL/GenBank/DDBJ databases">
        <title>Deep-cultivation of Planctomycetes and their phenomic and genomic characterization uncovers novel biology.</title>
        <authorList>
            <person name="Wiegand S."/>
            <person name="Jogler M."/>
            <person name="Boedeker C."/>
            <person name="Pinto D."/>
            <person name="Vollmers J."/>
            <person name="Rivas-Marin E."/>
            <person name="Kohn T."/>
            <person name="Peeters S.H."/>
            <person name="Heuer A."/>
            <person name="Rast P."/>
            <person name="Oberbeckmann S."/>
            <person name="Bunk B."/>
            <person name="Jeske O."/>
            <person name="Meyerdierks A."/>
            <person name="Storesund J.E."/>
            <person name="Kallscheuer N."/>
            <person name="Luecker S."/>
            <person name="Lage O.M."/>
            <person name="Pohl T."/>
            <person name="Merkel B.J."/>
            <person name="Hornburger P."/>
            <person name="Mueller R.-W."/>
            <person name="Bruemmer F."/>
            <person name="Labrenz M."/>
            <person name="Spormann A.M."/>
            <person name="Op den Camp H."/>
            <person name="Overmann J."/>
            <person name="Amann R."/>
            <person name="Jetten M.S.M."/>
            <person name="Mascher T."/>
            <person name="Medema M.H."/>
            <person name="Devos D.P."/>
            <person name="Kaster A.-K."/>
            <person name="Ovreas L."/>
            <person name="Rohde M."/>
            <person name="Galperin M.Y."/>
            <person name="Jogler C."/>
        </authorList>
    </citation>
    <scope>NUCLEOTIDE SEQUENCE [LARGE SCALE GENOMIC DNA]</scope>
    <source>
        <strain evidence="1 2">SV_7m_r</strain>
    </source>
</reference>
<keyword evidence="2" id="KW-1185">Reference proteome</keyword>
<proteinExistence type="predicted"/>
<protein>
    <submittedName>
        <fullName evidence="1">Uncharacterized protein</fullName>
    </submittedName>
</protein>
<dbReference type="Proteomes" id="UP000315003">
    <property type="component" value="Chromosome"/>
</dbReference>
<dbReference type="AlphaFoldDB" id="A0A517SWA8"/>